<keyword evidence="3" id="KW-1185">Reference proteome</keyword>
<feature type="transmembrane region" description="Helical" evidence="1">
    <location>
        <begin position="29"/>
        <end position="48"/>
    </location>
</feature>
<protein>
    <submittedName>
        <fullName evidence="2">Uncharacterized protein</fullName>
    </submittedName>
</protein>
<dbReference type="HOGENOM" id="CLU_516506_0_0_3"/>
<keyword evidence="1" id="KW-0812">Transmembrane</keyword>
<dbReference type="AlphaFoldDB" id="K9Z8V0"/>
<keyword evidence="1" id="KW-1133">Transmembrane helix</keyword>
<dbReference type="EMBL" id="CP003947">
    <property type="protein sequence ID" value="AFZ54788.1"/>
    <property type="molecule type" value="Genomic_DNA"/>
</dbReference>
<dbReference type="STRING" id="755178.Cyan10605_2715"/>
<dbReference type="Proteomes" id="UP000010480">
    <property type="component" value="Chromosome"/>
</dbReference>
<keyword evidence="1" id="KW-0472">Membrane</keyword>
<dbReference type="OrthoDB" id="422917at2"/>
<gene>
    <name evidence="2" type="ordered locus">Cyan10605_2715</name>
</gene>
<evidence type="ECO:0000313" key="3">
    <source>
        <dbReference type="Proteomes" id="UP000010480"/>
    </source>
</evidence>
<reference evidence="3" key="1">
    <citation type="journal article" date="2013" name="Proc. Natl. Acad. Sci. U.S.A.">
        <title>Improving the coverage of the cyanobacterial phylum using diversity-driven genome sequencing.</title>
        <authorList>
            <person name="Shih P.M."/>
            <person name="Wu D."/>
            <person name="Latifi A."/>
            <person name="Axen S.D."/>
            <person name="Fewer D.P."/>
            <person name="Talla E."/>
            <person name="Calteau A."/>
            <person name="Cai F."/>
            <person name="Tandeau de Marsac N."/>
            <person name="Rippka R."/>
            <person name="Herdman M."/>
            <person name="Sivonen K."/>
            <person name="Coursin T."/>
            <person name="Laurent T."/>
            <person name="Goodwin L."/>
            <person name="Nolan M."/>
            <person name="Davenport K.W."/>
            <person name="Han C.S."/>
            <person name="Rubin E.M."/>
            <person name="Eisen J.A."/>
            <person name="Woyke T."/>
            <person name="Gugger M."/>
            <person name="Kerfeld C.A."/>
        </authorList>
    </citation>
    <scope>NUCLEOTIDE SEQUENCE [LARGE SCALE GENOMIC DNA]</scope>
    <source>
        <strain evidence="3">PCC 10605</strain>
    </source>
</reference>
<dbReference type="eggNOG" id="COG4726">
    <property type="taxonomic scope" value="Bacteria"/>
</dbReference>
<organism evidence="2 3">
    <name type="scientific">Cyanobacterium aponinum (strain PCC 10605)</name>
    <dbReference type="NCBI Taxonomy" id="755178"/>
    <lineage>
        <taxon>Bacteria</taxon>
        <taxon>Bacillati</taxon>
        <taxon>Cyanobacteriota</taxon>
        <taxon>Cyanophyceae</taxon>
        <taxon>Oscillatoriophycideae</taxon>
        <taxon>Chroococcales</taxon>
        <taxon>Geminocystaceae</taxon>
        <taxon>Cyanobacterium</taxon>
    </lineage>
</organism>
<dbReference type="RefSeq" id="WP_015220511.1">
    <property type="nucleotide sequence ID" value="NC_019776.1"/>
</dbReference>
<sequence length="527" mass="56321">MKNSKQELLNLWLWVNKINKNNPEKGNTLIVAIGIGLVLIIATSLTLFNSSKDKTNVQAGEFSKKTMAVAELGVTRVHNFLAKNSKLAEYSLADWESQAGTMQLQGTFTNTSSTNSTCSSLTSGAGGTTVSTTVGKFKTDGDTVVESPSSASDFRQGAFKVVDYRLEKTDGKPIEKILSPTPKTIKEQLDELSGGVAEGEIYAHGILEIESQINPSANSASDLFTSTNSSQSNVQVTIPLRRATVSTPFPGVWISDQQIGSPSNSIINATLLVPDCDNMDLNIAPGNDVILSDMLFPQLPTPPADTDPKYYNLGDITSSTTLPRSTDQHIETQQITDNGVTYNVKVYKYKVNNISLNGGEKIKIVPGRKVVINLYGNIDIGGSQVIDNSCTTTTDYICDPVTKIVTYPSDLLNPSIFRRENLNIFGYGVNTGGPTSQEPHICLAGGAEVFGFVFAPDYAVGAAGTGAGNGFTGAVWARMFNPPSTCGSNTGQVVVVQDITDWDAIGLVPTNIPPQIGSITQWQRIGG</sequence>
<name>K9Z8V0_CYAAP</name>
<evidence type="ECO:0000256" key="1">
    <source>
        <dbReference type="SAM" id="Phobius"/>
    </source>
</evidence>
<evidence type="ECO:0000313" key="2">
    <source>
        <dbReference type="EMBL" id="AFZ54788.1"/>
    </source>
</evidence>
<dbReference type="KEGG" id="can:Cyan10605_2715"/>
<accession>K9Z8V0</accession>
<proteinExistence type="predicted"/>